<feature type="region of interest" description="Disordered" evidence="1">
    <location>
        <begin position="1"/>
        <end position="50"/>
    </location>
</feature>
<dbReference type="Gene3D" id="1.10.1220.10">
    <property type="entry name" value="Met repressor-like"/>
    <property type="match status" value="1"/>
</dbReference>
<dbReference type="GO" id="GO:0006355">
    <property type="term" value="P:regulation of DNA-templated transcription"/>
    <property type="evidence" value="ECO:0007669"/>
    <property type="project" value="InterPro"/>
</dbReference>
<sequence>MSKVDDIKNMKRQQKVITPTQVLTDPVGEENNTVLNEDDNQPRKEGKKVERKRVSFDIRTDLHKELKMQSILQEKNIYLLIEEAVEKYLNELKKGAE</sequence>
<proteinExistence type="predicted"/>
<accession>A0A1Q5SVP3</accession>
<dbReference type="Proteomes" id="UP000186030">
    <property type="component" value="Unassembled WGS sequence"/>
</dbReference>
<organism evidence="2 3">
    <name type="scientific">Geobacillus proteiniphilus</name>
    <dbReference type="NCBI Taxonomy" id="860353"/>
    <lineage>
        <taxon>Bacteria</taxon>
        <taxon>Bacillati</taxon>
        <taxon>Bacillota</taxon>
        <taxon>Bacilli</taxon>
        <taxon>Bacillales</taxon>
        <taxon>Anoxybacillaceae</taxon>
        <taxon>Geobacillus</taxon>
    </lineage>
</organism>
<dbReference type="SUPFAM" id="SSF47598">
    <property type="entry name" value="Ribbon-helix-helix"/>
    <property type="match status" value="1"/>
</dbReference>
<reference evidence="3" key="2">
    <citation type="submission" date="2017-01" db="EMBL/GenBank/DDBJ databases">
        <title>Genome sequencing and annotation of Geobacillus sp. 1017, a Hydrocarbon-Oxidizing Thermophilic Bacterium Isolated from a Heavy Oil Reservoir (China).</title>
        <authorList>
            <person name="Kadnikov V.V."/>
            <person name="Mardanov A.V."/>
            <person name="Poltaraus A.B."/>
            <person name="Sokolova D.S."/>
            <person name="Semenova E.M."/>
            <person name="Ravin N.V."/>
            <person name="Tourova T.P."/>
            <person name="Nazina T.N."/>
        </authorList>
    </citation>
    <scope>NUCLEOTIDE SEQUENCE [LARGE SCALE GENOMIC DNA]</scope>
    <source>
        <strain evidence="3">1017</strain>
    </source>
</reference>
<dbReference type="AlphaFoldDB" id="A0A1Q5SVP3"/>
<evidence type="ECO:0000256" key="1">
    <source>
        <dbReference type="SAM" id="MobiDB-lite"/>
    </source>
</evidence>
<reference evidence="2 3" key="1">
    <citation type="submission" date="2016-11" db="EMBL/GenBank/DDBJ databases">
        <authorList>
            <person name="Kadnikov V."/>
            <person name="Nazina T."/>
        </authorList>
    </citation>
    <scope>NUCLEOTIDE SEQUENCE [LARGE SCALE GENOMIC DNA]</scope>
    <source>
        <strain evidence="2 3">1017</strain>
    </source>
</reference>
<dbReference type="RefSeq" id="WP_047819435.1">
    <property type="nucleotide sequence ID" value="NZ_MQMG01000033.1"/>
</dbReference>
<feature type="compositionally biased region" description="Basic and acidic residues" evidence="1">
    <location>
        <begin position="40"/>
        <end position="50"/>
    </location>
</feature>
<dbReference type="InterPro" id="IPR010985">
    <property type="entry name" value="Ribbon_hlx_hlx"/>
</dbReference>
<dbReference type="EMBL" id="MQMG01000033">
    <property type="protein sequence ID" value="OKO92091.1"/>
    <property type="molecule type" value="Genomic_DNA"/>
</dbReference>
<evidence type="ECO:0000313" key="3">
    <source>
        <dbReference type="Proteomes" id="UP000186030"/>
    </source>
</evidence>
<gene>
    <name evidence="2" type="ORF">BRO54_2497</name>
</gene>
<protein>
    <submittedName>
        <fullName evidence="2">Uncharacterized protein</fullName>
    </submittedName>
</protein>
<evidence type="ECO:0000313" key="2">
    <source>
        <dbReference type="EMBL" id="OKO92091.1"/>
    </source>
</evidence>
<name>A0A1Q5SVP3_9BACL</name>
<comment type="caution">
    <text evidence="2">The sequence shown here is derived from an EMBL/GenBank/DDBJ whole genome shotgun (WGS) entry which is preliminary data.</text>
</comment>
<dbReference type="InterPro" id="IPR013321">
    <property type="entry name" value="Arc_rbn_hlx_hlx"/>
</dbReference>